<dbReference type="NCBIfam" id="NF004677">
    <property type="entry name" value="PRK06019.1-3"/>
    <property type="match status" value="1"/>
</dbReference>
<name>A0A0K6HUY6_9BURK</name>
<dbReference type="GO" id="GO:0005829">
    <property type="term" value="C:cytosol"/>
    <property type="evidence" value="ECO:0007669"/>
    <property type="project" value="TreeGrafter"/>
</dbReference>
<dbReference type="Pfam" id="PF02222">
    <property type="entry name" value="ATP-grasp"/>
    <property type="match status" value="1"/>
</dbReference>
<evidence type="ECO:0000259" key="6">
    <source>
        <dbReference type="PROSITE" id="PS50975"/>
    </source>
</evidence>
<comment type="pathway">
    <text evidence="4 5">Purine metabolism; IMP biosynthesis via de novo pathway; 5-amino-1-(5-phospho-D-ribosyl)imidazole-4-carboxylate from 5-amino-1-(5-phospho-D-ribosyl)imidazole (N5-CAIR route): step 1/2.</text>
</comment>
<dbReference type="GO" id="GO:0034028">
    <property type="term" value="F:5-(carboxyamino)imidazole ribonucleotide synthase activity"/>
    <property type="evidence" value="ECO:0007669"/>
    <property type="project" value="UniProtKB-UniRule"/>
</dbReference>
<dbReference type="UniPathway" id="UPA00074">
    <property type="reaction ID" value="UER00942"/>
</dbReference>
<comment type="subunit">
    <text evidence="4 5">Homodimer.</text>
</comment>
<dbReference type="InterPro" id="IPR040686">
    <property type="entry name" value="PurK_C"/>
</dbReference>
<evidence type="ECO:0000313" key="7">
    <source>
        <dbReference type="EMBL" id="CUA94729.1"/>
    </source>
</evidence>
<keyword evidence="8" id="KW-1185">Reference proteome</keyword>
<dbReference type="SUPFAM" id="SSF56059">
    <property type="entry name" value="Glutathione synthetase ATP-binding domain-like"/>
    <property type="match status" value="1"/>
</dbReference>
<dbReference type="SUPFAM" id="SSF51246">
    <property type="entry name" value="Rudiment single hybrid motif"/>
    <property type="match status" value="1"/>
</dbReference>
<feature type="binding site" evidence="4">
    <location>
        <begin position="184"/>
        <end position="187"/>
    </location>
    <ligand>
        <name>ATP</name>
        <dbReference type="ChEBI" id="CHEBI:30616"/>
    </ligand>
</feature>
<feature type="binding site" evidence="4">
    <location>
        <position position="149"/>
    </location>
    <ligand>
        <name>ATP</name>
        <dbReference type="ChEBI" id="CHEBI:30616"/>
    </ligand>
</feature>
<dbReference type="Gene3D" id="3.30.470.20">
    <property type="entry name" value="ATP-grasp fold, B domain"/>
    <property type="match status" value="1"/>
</dbReference>
<feature type="binding site" evidence="4">
    <location>
        <position position="192"/>
    </location>
    <ligand>
        <name>ATP</name>
        <dbReference type="ChEBI" id="CHEBI:30616"/>
    </ligand>
</feature>
<dbReference type="GO" id="GO:0006189">
    <property type="term" value="P:'de novo' IMP biosynthetic process"/>
    <property type="evidence" value="ECO:0007669"/>
    <property type="project" value="UniProtKB-UniRule"/>
</dbReference>
<dbReference type="InterPro" id="IPR013815">
    <property type="entry name" value="ATP_grasp_subdomain_1"/>
</dbReference>
<feature type="binding site" evidence="4">
    <location>
        <begin position="154"/>
        <end position="160"/>
    </location>
    <ligand>
        <name>ATP</name>
        <dbReference type="ChEBI" id="CHEBI:30616"/>
    </ligand>
</feature>
<dbReference type="GO" id="GO:0004638">
    <property type="term" value="F:phosphoribosylaminoimidazole carboxylase activity"/>
    <property type="evidence" value="ECO:0007669"/>
    <property type="project" value="InterPro"/>
</dbReference>
<keyword evidence="4 5" id="KW-0436">Ligase</keyword>
<evidence type="ECO:0000256" key="5">
    <source>
        <dbReference type="RuleBase" id="RU361200"/>
    </source>
</evidence>
<dbReference type="SUPFAM" id="SSF52440">
    <property type="entry name" value="PreATP-grasp domain"/>
    <property type="match status" value="1"/>
</dbReference>
<evidence type="ECO:0000256" key="1">
    <source>
        <dbReference type="ARBA" id="ARBA00022741"/>
    </source>
</evidence>
<dbReference type="RefSeq" id="WP_055449657.1">
    <property type="nucleotide sequence ID" value="NZ_CYHF01000002.1"/>
</dbReference>
<dbReference type="NCBIfam" id="NF004679">
    <property type="entry name" value="PRK06019.1-5"/>
    <property type="match status" value="1"/>
</dbReference>
<comment type="similarity">
    <text evidence="4 5">Belongs to the PurK/PurT family.</text>
</comment>
<comment type="function">
    <text evidence="5">Catalyzes the ATP-dependent conversion of 5-aminoimidazole ribonucleotide (AIR) and HCO(3)- to N5-carboxyaminoimidazole ribonucleotide (N5-CAIR).</text>
</comment>
<dbReference type="OrthoDB" id="9804625at2"/>
<gene>
    <name evidence="4 5" type="primary">purK</name>
    <name evidence="7" type="ORF">Ga0061069_102195</name>
</gene>
<dbReference type="EC" id="6.3.4.18" evidence="4 5"/>
<dbReference type="STRING" id="339866.GCA_001418255_00719"/>
<comment type="catalytic activity">
    <reaction evidence="4 5">
        <text>5-amino-1-(5-phospho-beta-D-ribosyl)imidazole + hydrogencarbonate + ATP = 5-carboxyamino-1-(5-phospho-D-ribosyl)imidazole + ADP + phosphate + 2 H(+)</text>
        <dbReference type="Rhea" id="RHEA:19317"/>
        <dbReference type="ChEBI" id="CHEBI:15378"/>
        <dbReference type="ChEBI" id="CHEBI:17544"/>
        <dbReference type="ChEBI" id="CHEBI:30616"/>
        <dbReference type="ChEBI" id="CHEBI:43474"/>
        <dbReference type="ChEBI" id="CHEBI:58730"/>
        <dbReference type="ChEBI" id="CHEBI:137981"/>
        <dbReference type="ChEBI" id="CHEBI:456216"/>
        <dbReference type="EC" id="6.3.4.18"/>
    </reaction>
</comment>
<protein>
    <recommendedName>
        <fullName evidence="4 5">N5-carboxyaminoimidazole ribonucleotide synthase</fullName>
        <shortName evidence="4 5">N5-CAIR synthase</shortName>
        <ecNumber evidence="4 5">6.3.4.18</ecNumber>
    </recommendedName>
    <alternativeName>
        <fullName evidence="4 5">5-(carboxyamino)imidazole ribonucleotide synthetase</fullName>
    </alternativeName>
</protein>
<dbReference type="EMBL" id="CYHF01000002">
    <property type="protein sequence ID" value="CUA94729.1"/>
    <property type="molecule type" value="Genomic_DNA"/>
</dbReference>
<dbReference type="Gene3D" id="3.40.50.20">
    <property type="match status" value="1"/>
</dbReference>
<dbReference type="Proteomes" id="UP000183649">
    <property type="component" value="Unassembled WGS sequence"/>
</dbReference>
<keyword evidence="2 4" id="KW-0658">Purine biosynthesis</keyword>
<keyword evidence="1 4" id="KW-0547">Nucleotide-binding</keyword>
<dbReference type="Pfam" id="PF17769">
    <property type="entry name" value="PurK_C"/>
    <property type="match status" value="1"/>
</dbReference>
<dbReference type="AlphaFoldDB" id="A0A0K6HUY6"/>
<reference evidence="8" key="1">
    <citation type="submission" date="2015-08" db="EMBL/GenBank/DDBJ databases">
        <authorList>
            <person name="Varghese N."/>
        </authorList>
    </citation>
    <scope>NUCLEOTIDE SEQUENCE [LARGE SCALE GENOMIC DNA]</scope>
    <source>
        <strain evidence="8">DSM 18181</strain>
    </source>
</reference>
<feature type="binding site" evidence="4">
    <location>
        <position position="110"/>
    </location>
    <ligand>
        <name>ATP</name>
        <dbReference type="ChEBI" id="CHEBI:30616"/>
    </ligand>
</feature>
<dbReference type="PANTHER" id="PTHR11609:SF5">
    <property type="entry name" value="PHOSPHORIBOSYLAMINOIMIDAZOLE CARBOXYLASE"/>
    <property type="match status" value="1"/>
</dbReference>
<feature type="binding site" evidence="4">
    <location>
        <position position="215"/>
    </location>
    <ligand>
        <name>ATP</name>
        <dbReference type="ChEBI" id="CHEBI:30616"/>
    </ligand>
</feature>
<proteinExistence type="inferred from homology"/>
<dbReference type="InterPro" id="IPR011054">
    <property type="entry name" value="Rudment_hybrid_motif"/>
</dbReference>
<dbReference type="InterPro" id="IPR011761">
    <property type="entry name" value="ATP-grasp"/>
</dbReference>
<dbReference type="PANTHER" id="PTHR11609">
    <property type="entry name" value="PURINE BIOSYNTHESIS PROTEIN 6/7, PUR6/7"/>
    <property type="match status" value="1"/>
</dbReference>
<dbReference type="InterPro" id="IPR016185">
    <property type="entry name" value="PreATP-grasp_dom_sf"/>
</dbReference>
<dbReference type="GO" id="GO:0005524">
    <property type="term" value="F:ATP binding"/>
    <property type="evidence" value="ECO:0007669"/>
    <property type="project" value="UniProtKB-UniRule"/>
</dbReference>
<comment type="function">
    <text evidence="4">Catalyzes the ATP-dependent conversion of 5-aminoimidazole ribonucleotide (AIR) and HCO(3)(-) to N5-carboxyaminoimidazole ribonucleotide (N5-CAIR).</text>
</comment>
<organism evidence="7 8">
    <name type="scientific">Thiomonas bhubaneswarensis</name>
    <dbReference type="NCBI Taxonomy" id="339866"/>
    <lineage>
        <taxon>Bacteria</taxon>
        <taxon>Pseudomonadati</taxon>
        <taxon>Pseudomonadota</taxon>
        <taxon>Betaproteobacteria</taxon>
        <taxon>Burkholderiales</taxon>
        <taxon>Thiomonas</taxon>
    </lineage>
</organism>
<feature type="domain" description="ATP-grasp" evidence="6">
    <location>
        <begin position="114"/>
        <end position="300"/>
    </location>
</feature>
<evidence type="ECO:0000256" key="4">
    <source>
        <dbReference type="HAMAP-Rule" id="MF_01928"/>
    </source>
</evidence>
<evidence type="ECO:0000256" key="3">
    <source>
        <dbReference type="ARBA" id="ARBA00022840"/>
    </source>
</evidence>
<keyword evidence="3 4" id="KW-0067">ATP-binding</keyword>
<dbReference type="InterPro" id="IPR005875">
    <property type="entry name" value="PurK"/>
</dbReference>
<dbReference type="HAMAP" id="MF_01928">
    <property type="entry name" value="PurK"/>
    <property type="match status" value="1"/>
</dbReference>
<feature type="binding site" evidence="4">
    <location>
        <begin position="270"/>
        <end position="271"/>
    </location>
    <ligand>
        <name>ATP</name>
        <dbReference type="ChEBI" id="CHEBI:30616"/>
    </ligand>
</feature>
<dbReference type="InterPro" id="IPR003135">
    <property type="entry name" value="ATP-grasp_carboxylate-amine"/>
</dbReference>
<dbReference type="NCBIfam" id="TIGR01161">
    <property type="entry name" value="purK"/>
    <property type="match status" value="1"/>
</dbReference>
<evidence type="ECO:0000256" key="2">
    <source>
        <dbReference type="ARBA" id="ARBA00022755"/>
    </source>
</evidence>
<dbReference type="PROSITE" id="PS50975">
    <property type="entry name" value="ATP_GRASP"/>
    <property type="match status" value="1"/>
</dbReference>
<dbReference type="Gene3D" id="3.30.1490.20">
    <property type="entry name" value="ATP-grasp fold, A domain"/>
    <property type="match status" value="1"/>
</dbReference>
<dbReference type="InterPro" id="IPR054350">
    <property type="entry name" value="PurT/PurK_preATP-grasp"/>
</dbReference>
<dbReference type="GO" id="GO:0046872">
    <property type="term" value="F:metal ion binding"/>
    <property type="evidence" value="ECO:0007669"/>
    <property type="project" value="InterPro"/>
</dbReference>
<accession>A0A0K6HUY6</accession>
<sequence length="389" mass="41369">MSQESAFIPPGATLGVLGGGQLGRMFAQAAQSAGYGVTVLEADEAAPAAQVTGRHLAARYDDPLALDQLARDCAAVTVEFENIPAASMQWLDARVPLAPAPKALALCQDRAQEKALFHRLGVPCAPHAVLAAGSDPSAVGADLFPGILKTTRLGYDGKGQMSVACAADLPAAWSALGGVDCVLEKKLDLAYELSVVMARGRDDSMVWFEPQQNLHRDGILFASFSPGPSIKPDIAEAAQNAARTVAQGLDYVGVLCVEFFVLRDGRLLANEIAPRPHNSGHHTLDSCTVSQFELQWRALVNAPLPMPRQHSASVMLNLLGDLWFDAAGRQREPDWAAVLALADAHLHLYGKHAPRKGRKMGHLTCTAATPAQAREIALRACAILGLEPF</sequence>
<evidence type="ECO:0000313" key="8">
    <source>
        <dbReference type="Proteomes" id="UP000183649"/>
    </source>
</evidence>
<dbReference type="Pfam" id="PF22660">
    <property type="entry name" value="RS_preATP-grasp-like"/>
    <property type="match status" value="1"/>
</dbReference>